<dbReference type="Proteomes" id="UP001596445">
    <property type="component" value="Unassembled WGS sequence"/>
</dbReference>
<name>A0ABD5VY91_9EURY</name>
<dbReference type="PANTHER" id="PTHR12526:SF630">
    <property type="entry name" value="GLYCOSYLTRANSFERASE"/>
    <property type="match status" value="1"/>
</dbReference>
<dbReference type="RefSeq" id="WP_267163930.1">
    <property type="nucleotide sequence ID" value="NZ_CP112972.1"/>
</dbReference>
<dbReference type="CDD" id="cd03801">
    <property type="entry name" value="GT4_PimA-like"/>
    <property type="match status" value="1"/>
</dbReference>
<dbReference type="EMBL" id="JBHSZI010000001">
    <property type="protein sequence ID" value="MFC7058131.1"/>
    <property type="molecule type" value="Genomic_DNA"/>
</dbReference>
<gene>
    <name evidence="3" type="ORF">ACFQQG_08020</name>
</gene>
<sequence length="345" mass="38556">MRVALVALKTVRHTDAESVRRVERLARSLAARGHDVTLFCGQWWDDYRDEFFDDDLRYRSVTYGTALASFCTRLPALLARYRPDVIHAAAVPPQQVVSTLAAGQFAQAPVVVEWYGTENLGDHRLASTIAGRPDRVVTPSEFVRTDVRELGATEANTTVVPESIDFSMTGAANPAADVDIVYARRLDEAANLDNFLLGLAELRGRDWQAAVVGDGPLREEYEAEAGRLRIDDRVEFVGDATRERRVSLYQGAHAFVQTATREQFATELLWALACGCVGIVEYQAQSSAHELIEHHERAYRVTSPEEIADAIADAGEYPHLTTDDEWARFDHDAVAEQYLEIYDRL</sequence>
<evidence type="ECO:0000313" key="3">
    <source>
        <dbReference type="EMBL" id="MFC7058131.1"/>
    </source>
</evidence>
<dbReference type="EC" id="2.4.-.-" evidence="3"/>
<proteinExistence type="predicted"/>
<reference evidence="3 4" key="1">
    <citation type="journal article" date="2019" name="Int. J. Syst. Evol. Microbiol.">
        <title>The Global Catalogue of Microorganisms (GCM) 10K type strain sequencing project: providing services to taxonomists for standard genome sequencing and annotation.</title>
        <authorList>
            <consortium name="The Broad Institute Genomics Platform"/>
            <consortium name="The Broad Institute Genome Sequencing Center for Infectious Disease"/>
            <person name="Wu L."/>
            <person name="Ma J."/>
        </authorList>
    </citation>
    <scope>NUCLEOTIDE SEQUENCE [LARGE SCALE GENOMIC DNA]</scope>
    <source>
        <strain evidence="3 4">JCM 30072</strain>
    </source>
</reference>
<protein>
    <submittedName>
        <fullName evidence="3">Glycosyltransferase family 4 protein</fullName>
        <ecNumber evidence="3">2.4.-.-</ecNumber>
    </submittedName>
</protein>
<feature type="domain" description="Glycosyltransferase subfamily 4-like N-terminal" evidence="2">
    <location>
        <begin position="20"/>
        <end position="161"/>
    </location>
</feature>
<dbReference type="GeneID" id="76630094"/>
<organism evidence="3 4">
    <name type="scientific">Halovenus salina</name>
    <dbReference type="NCBI Taxonomy" id="1510225"/>
    <lineage>
        <taxon>Archaea</taxon>
        <taxon>Methanobacteriati</taxon>
        <taxon>Methanobacteriota</taxon>
        <taxon>Stenosarchaea group</taxon>
        <taxon>Halobacteria</taxon>
        <taxon>Halobacteriales</taxon>
        <taxon>Haloarculaceae</taxon>
        <taxon>Halovenus</taxon>
    </lineage>
</organism>
<evidence type="ECO:0000313" key="4">
    <source>
        <dbReference type="Proteomes" id="UP001596445"/>
    </source>
</evidence>
<accession>A0ABD5VY91</accession>
<keyword evidence="3" id="KW-0808">Transferase</keyword>
<keyword evidence="4" id="KW-1185">Reference proteome</keyword>
<dbReference type="InterPro" id="IPR001296">
    <property type="entry name" value="Glyco_trans_1"/>
</dbReference>
<comment type="caution">
    <text evidence="3">The sequence shown here is derived from an EMBL/GenBank/DDBJ whole genome shotgun (WGS) entry which is preliminary data.</text>
</comment>
<dbReference type="SUPFAM" id="SSF53756">
    <property type="entry name" value="UDP-Glycosyltransferase/glycogen phosphorylase"/>
    <property type="match status" value="1"/>
</dbReference>
<evidence type="ECO:0000259" key="1">
    <source>
        <dbReference type="Pfam" id="PF00534"/>
    </source>
</evidence>
<dbReference type="Gene3D" id="3.40.50.2000">
    <property type="entry name" value="Glycogen Phosphorylase B"/>
    <property type="match status" value="2"/>
</dbReference>
<dbReference type="AlphaFoldDB" id="A0ABD5VY91"/>
<feature type="domain" description="Glycosyl transferase family 1" evidence="1">
    <location>
        <begin position="177"/>
        <end position="314"/>
    </location>
</feature>
<dbReference type="Pfam" id="PF13579">
    <property type="entry name" value="Glyco_trans_4_4"/>
    <property type="match status" value="1"/>
</dbReference>
<keyword evidence="3" id="KW-0328">Glycosyltransferase</keyword>
<dbReference type="InterPro" id="IPR028098">
    <property type="entry name" value="Glyco_trans_4-like_N"/>
</dbReference>
<dbReference type="Pfam" id="PF00534">
    <property type="entry name" value="Glycos_transf_1"/>
    <property type="match status" value="1"/>
</dbReference>
<dbReference type="GO" id="GO:0016757">
    <property type="term" value="F:glycosyltransferase activity"/>
    <property type="evidence" value="ECO:0007669"/>
    <property type="project" value="UniProtKB-KW"/>
</dbReference>
<evidence type="ECO:0000259" key="2">
    <source>
        <dbReference type="Pfam" id="PF13579"/>
    </source>
</evidence>
<dbReference type="PANTHER" id="PTHR12526">
    <property type="entry name" value="GLYCOSYLTRANSFERASE"/>
    <property type="match status" value="1"/>
</dbReference>